<dbReference type="Proteomes" id="UP000319732">
    <property type="component" value="Unassembled WGS sequence"/>
</dbReference>
<dbReference type="Pfam" id="PF09722">
    <property type="entry name" value="Xre_MbcA_ParS_C"/>
    <property type="match status" value="1"/>
</dbReference>
<dbReference type="AlphaFoldDB" id="A0A545TZT1"/>
<evidence type="ECO:0000313" key="3">
    <source>
        <dbReference type="Proteomes" id="UP000319732"/>
    </source>
</evidence>
<protein>
    <submittedName>
        <fullName evidence="2">DUF2384 domain-containing protein</fullName>
    </submittedName>
</protein>
<gene>
    <name evidence="2" type="ORF">FKG94_08325</name>
</gene>
<dbReference type="EMBL" id="VHSG01000007">
    <property type="protein sequence ID" value="TQV82721.1"/>
    <property type="molecule type" value="Genomic_DNA"/>
</dbReference>
<evidence type="ECO:0000313" key="2">
    <source>
        <dbReference type="EMBL" id="TQV82721.1"/>
    </source>
</evidence>
<evidence type="ECO:0000259" key="1">
    <source>
        <dbReference type="Pfam" id="PF09722"/>
    </source>
</evidence>
<keyword evidence="3" id="KW-1185">Reference proteome</keyword>
<dbReference type="InterPro" id="IPR024467">
    <property type="entry name" value="Xre/MbcA/ParS-like_toxin-bd"/>
</dbReference>
<dbReference type="OrthoDB" id="117888at2"/>
<name>A0A545TZT1_9GAMM</name>
<feature type="domain" description="Antitoxin Xre/MbcA/ParS-like toxin-binding" evidence="1">
    <location>
        <begin position="28"/>
        <end position="81"/>
    </location>
</feature>
<proteinExistence type="predicted"/>
<sequence>MFIFAGIRTRLSADQIERISYILNMHQSLRVIFDNPKNVSGFMAMENHNPYFKGRRPLDIIARGDFASLYEVYKRVDALRGSGF</sequence>
<organism evidence="2 3">
    <name type="scientific">Exilibacterium tricleocarpae</name>
    <dbReference type="NCBI Taxonomy" id="2591008"/>
    <lineage>
        <taxon>Bacteria</taxon>
        <taxon>Pseudomonadati</taxon>
        <taxon>Pseudomonadota</taxon>
        <taxon>Gammaproteobacteria</taxon>
        <taxon>Cellvibrionales</taxon>
        <taxon>Cellvibrionaceae</taxon>
        <taxon>Exilibacterium</taxon>
    </lineage>
</organism>
<accession>A0A545TZT1</accession>
<comment type="caution">
    <text evidence="2">The sequence shown here is derived from an EMBL/GenBank/DDBJ whole genome shotgun (WGS) entry which is preliminary data.</text>
</comment>
<reference evidence="2 3" key="1">
    <citation type="submission" date="2019-06" db="EMBL/GenBank/DDBJ databases">
        <title>Whole genome sequence for Cellvibrionaceae sp. R142.</title>
        <authorList>
            <person name="Wang G."/>
        </authorList>
    </citation>
    <scope>NUCLEOTIDE SEQUENCE [LARGE SCALE GENOMIC DNA]</scope>
    <source>
        <strain evidence="2 3">R142</strain>
    </source>
</reference>